<accession>A0ABS1T1D6</accession>
<proteinExistence type="predicted"/>
<dbReference type="Pfam" id="PF14337">
    <property type="entry name" value="Abi_alpha"/>
    <property type="match status" value="1"/>
</dbReference>
<name>A0ABS1T1D6_9GAMM</name>
<sequence>MSESESSNFAEKVNSVANLVKEVPIYQDAIQPIAQETGKALHTVGRVVNVALMPLKGAVWGFEQIEEFVTKKVTKKLVDTPTERIQTPDLSVAGPALESLRYTGHKESLSDLYANLLASSMDTETAKGAHPGFVEIIRNLCPDEAKIISFFAKEATQPLVDIRLYDDSNESHCTLHENISTLGSQSGCENKELTQSYLTNLSRLGLIEIPRLLAMAETDKYQLLKNDSRIKSKLEDLISSSKNRPELFLHYAVLTPFGRLFCKVCVESKA</sequence>
<dbReference type="Proteomes" id="UP000604898">
    <property type="component" value="Unassembled WGS sequence"/>
</dbReference>
<dbReference type="InterPro" id="IPR025506">
    <property type="entry name" value="Abi_alpha"/>
</dbReference>
<gene>
    <name evidence="1" type="ORF">JMA39_16015</name>
</gene>
<dbReference type="EMBL" id="JAESVD010000009">
    <property type="protein sequence ID" value="MBL4914609.1"/>
    <property type="molecule type" value="Genomic_DNA"/>
</dbReference>
<keyword evidence="2" id="KW-1185">Reference proteome</keyword>
<dbReference type="RefSeq" id="WP_202722859.1">
    <property type="nucleotide sequence ID" value="NZ_BPEX01000011.1"/>
</dbReference>
<comment type="caution">
    <text evidence="1">The sequence shown here is derived from an EMBL/GenBank/DDBJ whole genome shotgun (WGS) entry which is preliminary data.</text>
</comment>
<evidence type="ECO:0000313" key="2">
    <source>
        <dbReference type="Proteomes" id="UP000604898"/>
    </source>
</evidence>
<reference evidence="1 2" key="1">
    <citation type="submission" date="2021-01" db="EMBL/GenBank/DDBJ databases">
        <title>Genome sequence of Shewanella schlegeliana JCM 11561.</title>
        <authorList>
            <person name="Zhang H."/>
            <person name="Li C."/>
        </authorList>
    </citation>
    <scope>NUCLEOTIDE SEQUENCE [LARGE SCALE GENOMIC DNA]</scope>
    <source>
        <strain evidence="1 2">JCM 11561</strain>
    </source>
</reference>
<protein>
    <submittedName>
        <fullName evidence="1">DUF4393 domain-containing protein</fullName>
    </submittedName>
</protein>
<organism evidence="1 2">
    <name type="scientific">Shewanella schlegeliana</name>
    <dbReference type="NCBI Taxonomy" id="190308"/>
    <lineage>
        <taxon>Bacteria</taxon>
        <taxon>Pseudomonadati</taxon>
        <taxon>Pseudomonadota</taxon>
        <taxon>Gammaproteobacteria</taxon>
        <taxon>Alteromonadales</taxon>
        <taxon>Shewanellaceae</taxon>
        <taxon>Shewanella</taxon>
    </lineage>
</organism>
<dbReference type="Gene3D" id="3.30.110.190">
    <property type="match status" value="1"/>
</dbReference>
<evidence type="ECO:0000313" key="1">
    <source>
        <dbReference type="EMBL" id="MBL4914609.1"/>
    </source>
</evidence>